<reference evidence="1 2" key="1">
    <citation type="submission" date="2016-10" db="EMBL/GenBank/DDBJ databases">
        <authorList>
            <person name="de Groot N.N."/>
        </authorList>
    </citation>
    <scope>NUCLEOTIDE SEQUENCE [LARGE SCALE GENOMIC DNA]</scope>
    <source>
        <strain evidence="1 2">DSM 22187</strain>
    </source>
</reference>
<dbReference type="Proteomes" id="UP000198888">
    <property type="component" value="Unassembled WGS sequence"/>
</dbReference>
<protein>
    <submittedName>
        <fullName evidence="1">Uncharacterized protein</fullName>
    </submittedName>
</protein>
<dbReference type="KEGG" id="hae:halTADL_2407"/>
<sequence length="416" mass="47607">MEASLRSLDLYLQYPAGAVVKTRELRDVGCGMYLTYYTVVNDEIWASTSASNLVFALGELEPNETFDPPNFFDEQPIMERLLPSLPPGVVEHTPAVVGQLLRSVGLLSEKYWDDSIETIDKRVTKLRPFERRTATSSSVDFSPTFRLSDPAEFVTRSATHITEFINTIEKQFPNHHHIARVGGMDSQLLLLAPKVTDNWHVFSAEPNYPIVKDFVEENDISVQNVFRHDNQNEETDADLKRKLICSDLRTDPRHLRWYPTLEQLVDRFDGKVIFWCGTEGDTIYSYHADYQAKEGTAYFDLHQSRAANWQSVTHQVTKNYTGAAALSPYHSEEIWSELYRHYDPNMIDKGTDLRYELGEELAGRSVTWPTSNPGPAPYTYDIVVDPRELYTEYIHGVLNGEHSQLITENRGECLTL</sequence>
<accession>A0A2H4Q462</accession>
<evidence type="ECO:0000313" key="2">
    <source>
        <dbReference type="Proteomes" id="UP000198888"/>
    </source>
</evidence>
<dbReference type="AlphaFoldDB" id="A0A1H6XMB1"/>
<name>A0A1H6XMB1_9EURY</name>
<dbReference type="EMBL" id="FNYR01000041">
    <property type="protein sequence ID" value="SEJ29306.1"/>
    <property type="molecule type" value="Genomic_DNA"/>
</dbReference>
<proteinExistence type="predicted"/>
<dbReference type="STRING" id="1073996.SAMN05444271_1414"/>
<accession>A0A1H6XMB1</accession>
<keyword evidence="2" id="KW-1185">Reference proteome</keyword>
<gene>
    <name evidence="1" type="ORF">SAMN05444271_1414</name>
</gene>
<evidence type="ECO:0000313" key="1">
    <source>
        <dbReference type="EMBL" id="SEJ29306.1"/>
    </source>
</evidence>
<organism evidence="1 2">
    <name type="scientific">Halohasta litchfieldiae</name>
    <dbReference type="NCBI Taxonomy" id="1073996"/>
    <lineage>
        <taxon>Archaea</taxon>
        <taxon>Methanobacteriati</taxon>
        <taxon>Methanobacteriota</taxon>
        <taxon>Stenosarchaea group</taxon>
        <taxon>Halobacteria</taxon>
        <taxon>Halobacteriales</taxon>
        <taxon>Haloferacaceae</taxon>
        <taxon>Halohasta</taxon>
    </lineage>
</organism>